<keyword evidence="3" id="KW-1185">Reference proteome</keyword>
<dbReference type="Pfam" id="PF03357">
    <property type="entry name" value="Snf7"/>
    <property type="match status" value="1"/>
</dbReference>
<evidence type="ECO:0008006" key="4">
    <source>
        <dbReference type="Google" id="ProtNLM"/>
    </source>
</evidence>
<evidence type="ECO:0000313" key="3">
    <source>
        <dbReference type="Proteomes" id="UP000070544"/>
    </source>
</evidence>
<dbReference type="GO" id="GO:0006900">
    <property type="term" value="P:vesicle budding from membrane"/>
    <property type="evidence" value="ECO:0007669"/>
    <property type="project" value="TreeGrafter"/>
</dbReference>
<reference evidence="2 3" key="1">
    <citation type="journal article" date="2015" name="Genome Biol. Evol.">
        <title>Phylogenomic analyses indicate that early fungi evolved digesting cell walls of algal ancestors of land plants.</title>
        <authorList>
            <person name="Chang Y."/>
            <person name="Wang S."/>
            <person name="Sekimoto S."/>
            <person name="Aerts A.L."/>
            <person name="Choi C."/>
            <person name="Clum A."/>
            <person name="LaButti K.M."/>
            <person name="Lindquist E.A."/>
            <person name="Yee Ngan C."/>
            <person name="Ohm R.A."/>
            <person name="Salamov A.A."/>
            <person name="Grigoriev I.V."/>
            <person name="Spatafora J.W."/>
            <person name="Berbee M.L."/>
        </authorList>
    </citation>
    <scope>NUCLEOTIDE SEQUENCE [LARGE SCALE GENOMIC DNA]</scope>
    <source>
        <strain evidence="2 3">JEL478</strain>
    </source>
</reference>
<evidence type="ECO:0000313" key="2">
    <source>
        <dbReference type="EMBL" id="KXS19228.1"/>
    </source>
</evidence>
<dbReference type="OrthoDB" id="10250120at2759"/>
<protein>
    <recommendedName>
        <fullName evidence="4">Snf7-domain-containing protein</fullName>
    </recommendedName>
</protein>
<dbReference type="InterPro" id="IPR005024">
    <property type="entry name" value="Snf7_fam"/>
</dbReference>
<dbReference type="GO" id="GO:0000815">
    <property type="term" value="C:ESCRT III complex"/>
    <property type="evidence" value="ECO:0007669"/>
    <property type="project" value="TreeGrafter"/>
</dbReference>
<dbReference type="STRING" id="1344416.A0A139AR64"/>
<dbReference type="PANTHER" id="PTHR22761">
    <property type="entry name" value="CHARGED MULTIVESICULAR BODY PROTEIN"/>
    <property type="match status" value="1"/>
</dbReference>
<sequence>MRLDETLIPVNQLHRSNGWLNWAWNKASSPFSGLLGDEQSTQDFVVAPVAEFLSRLLLHYHLSSRRHPTDDLRPLLILKEEYRESQALEKQSSIGVSESDWDVLVGWGERKGMWRVYGDGGEKILKFHSPNTYPSPLQDQVLTTGLPLAQTSPLSSPAPLTPLEITISRLKLTYRTLLSSLTALRSEHARLVDNVKRALLRGDRREATRLLKKSKAVTKSLQIREVQVDAVGEVVEKLDDTAAQAEILSTMQTASTALRSLLAHHSITPSRVERVADDLREALSDQREIAEALDRENTAIQNDGFWVDEDELEKELQELILAEAREQKTSSSLLEGDLGGVDGGLAADTGEATVEKLIEELGTISLGDGIPEQAMQAGDVNVKTTSSGHLEGRGIVPA</sequence>
<dbReference type="GO" id="GO:0032511">
    <property type="term" value="P:late endosome to vacuole transport via multivesicular body sorting pathway"/>
    <property type="evidence" value="ECO:0007669"/>
    <property type="project" value="TreeGrafter"/>
</dbReference>
<proteinExistence type="predicted"/>
<dbReference type="GO" id="GO:0005771">
    <property type="term" value="C:multivesicular body"/>
    <property type="evidence" value="ECO:0007669"/>
    <property type="project" value="TreeGrafter"/>
</dbReference>
<dbReference type="GO" id="GO:0009898">
    <property type="term" value="C:cytoplasmic side of plasma membrane"/>
    <property type="evidence" value="ECO:0007669"/>
    <property type="project" value="TreeGrafter"/>
</dbReference>
<dbReference type="PANTHER" id="PTHR22761:SF96">
    <property type="entry name" value="BCDNA.GH08385"/>
    <property type="match status" value="1"/>
</dbReference>
<organism evidence="2 3">
    <name type="scientific">Gonapodya prolifera (strain JEL478)</name>
    <name type="common">Monoblepharis prolifera</name>
    <dbReference type="NCBI Taxonomy" id="1344416"/>
    <lineage>
        <taxon>Eukaryota</taxon>
        <taxon>Fungi</taxon>
        <taxon>Fungi incertae sedis</taxon>
        <taxon>Chytridiomycota</taxon>
        <taxon>Chytridiomycota incertae sedis</taxon>
        <taxon>Monoblepharidomycetes</taxon>
        <taxon>Monoblepharidales</taxon>
        <taxon>Gonapodyaceae</taxon>
        <taxon>Gonapodya</taxon>
    </lineage>
</organism>
<dbReference type="EMBL" id="KQ965739">
    <property type="protein sequence ID" value="KXS19228.1"/>
    <property type="molecule type" value="Genomic_DNA"/>
</dbReference>
<dbReference type="Proteomes" id="UP000070544">
    <property type="component" value="Unassembled WGS sequence"/>
</dbReference>
<gene>
    <name evidence="2" type="ORF">M427DRAFT_143445</name>
</gene>
<feature type="coiled-coil region" evidence="1">
    <location>
        <begin position="276"/>
        <end position="329"/>
    </location>
</feature>
<dbReference type="AlphaFoldDB" id="A0A139AR64"/>
<accession>A0A139AR64</accession>
<evidence type="ECO:0000256" key="1">
    <source>
        <dbReference type="SAM" id="Coils"/>
    </source>
</evidence>
<keyword evidence="1" id="KW-0175">Coiled coil</keyword>
<name>A0A139AR64_GONPJ</name>